<feature type="compositionally biased region" description="Low complexity" evidence="1">
    <location>
        <begin position="256"/>
        <end position="267"/>
    </location>
</feature>
<proteinExistence type="predicted"/>
<feature type="region of interest" description="Disordered" evidence="1">
    <location>
        <begin position="385"/>
        <end position="507"/>
    </location>
</feature>
<keyword evidence="2" id="KW-0732">Signal</keyword>
<comment type="caution">
    <text evidence="3">The sequence shown here is derived from an EMBL/GenBank/DDBJ whole genome shotgun (WGS) entry which is preliminary data.</text>
</comment>
<feature type="chain" id="PRO_5040270535" evidence="2">
    <location>
        <begin position="19"/>
        <end position="565"/>
    </location>
</feature>
<evidence type="ECO:0000256" key="2">
    <source>
        <dbReference type="SAM" id="SignalP"/>
    </source>
</evidence>
<feature type="region of interest" description="Disordered" evidence="1">
    <location>
        <begin position="303"/>
        <end position="345"/>
    </location>
</feature>
<feature type="region of interest" description="Disordered" evidence="1">
    <location>
        <begin position="254"/>
        <end position="273"/>
    </location>
</feature>
<evidence type="ECO:0000313" key="4">
    <source>
        <dbReference type="Proteomes" id="UP000799764"/>
    </source>
</evidence>
<feature type="compositionally biased region" description="Polar residues" evidence="1">
    <location>
        <begin position="210"/>
        <end position="239"/>
    </location>
</feature>
<dbReference type="AlphaFoldDB" id="A0A9P4U8U4"/>
<feature type="compositionally biased region" description="Basic and acidic residues" evidence="1">
    <location>
        <begin position="164"/>
        <end position="174"/>
    </location>
</feature>
<sequence>MLHLLLLWYIASGSLTLADPIFETTTSLYRPSRVRNTIIDTATYTRPFNHDAIDQNRILSIGFSKAQSLIASTTDISKRSPTSIPMPNIRRAKHELDELLEEPAYLTMILLVNGYDVTVPILKENATDFCRSVSSKIEGSASDITTSIGDGEPTEAPKTSDASKAADQEPKATEEATSDTETDTPSSSETPSTSKTPTKKPSSTTTADTNAKSIPDHNSTSTTGSLSTADRTSGTTFSHKGTAIAPSITTTEDDAALTTTSSTSSVDDAGKSRDVSQLLADNSKAWASYSSYIDDLHSRLSKRVHNKRTDSPTSTKEPKPAKSPTTSADAPSATRDKVAARQQRQFSQAAGLRDLLLWFHPPFVWRRNGLGYHLHDSAEVEQVQGFSSKSSAKKRHDAAEEQGKLGIMKAHEGEEDDTEPTSIPRPEPTSTKAKDPPKPTFGFDPHPHTPRPSSTPHKSKSHSPTSTGAEPTTTPDLDDSTDPAAPSARPSAGNATHADPDGNSSVGARLRWPKNPFMEPIFWGVGAWYLVMAYWEGYRQARGEVGWGLTDGACRWVGGVMVRYL</sequence>
<organism evidence="3 4">
    <name type="scientific">Karstenula rhodostoma CBS 690.94</name>
    <dbReference type="NCBI Taxonomy" id="1392251"/>
    <lineage>
        <taxon>Eukaryota</taxon>
        <taxon>Fungi</taxon>
        <taxon>Dikarya</taxon>
        <taxon>Ascomycota</taxon>
        <taxon>Pezizomycotina</taxon>
        <taxon>Dothideomycetes</taxon>
        <taxon>Pleosporomycetidae</taxon>
        <taxon>Pleosporales</taxon>
        <taxon>Massarineae</taxon>
        <taxon>Didymosphaeriaceae</taxon>
        <taxon>Karstenula</taxon>
    </lineage>
</organism>
<accession>A0A9P4U8U4</accession>
<gene>
    <name evidence="3" type="ORF">P171DRAFT_499987</name>
</gene>
<feature type="compositionally biased region" description="Low complexity" evidence="1">
    <location>
        <begin position="482"/>
        <end position="492"/>
    </location>
</feature>
<dbReference type="OrthoDB" id="3799396at2759"/>
<feature type="signal peptide" evidence="2">
    <location>
        <begin position="1"/>
        <end position="18"/>
    </location>
</feature>
<protein>
    <submittedName>
        <fullName evidence="3">Uncharacterized protein</fullName>
    </submittedName>
</protein>
<name>A0A9P4U8U4_9PLEO</name>
<feature type="region of interest" description="Disordered" evidence="1">
    <location>
        <begin position="142"/>
        <end position="249"/>
    </location>
</feature>
<evidence type="ECO:0000256" key="1">
    <source>
        <dbReference type="SAM" id="MobiDB-lite"/>
    </source>
</evidence>
<dbReference type="EMBL" id="MU001507">
    <property type="protein sequence ID" value="KAF2440543.1"/>
    <property type="molecule type" value="Genomic_DNA"/>
</dbReference>
<feature type="compositionally biased region" description="Low complexity" evidence="1">
    <location>
        <begin position="183"/>
        <end position="209"/>
    </location>
</feature>
<evidence type="ECO:0000313" key="3">
    <source>
        <dbReference type="EMBL" id="KAF2440543.1"/>
    </source>
</evidence>
<keyword evidence="4" id="KW-1185">Reference proteome</keyword>
<reference evidence="3" key="1">
    <citation type="journal article" date="2020" name="Stud. Mycol.">
        <title>101 Dothideomycetes genomes: a test case for predicting lifestyles and emergence of pathogens.</title>
        <authorList>
            <person name="Haridas S."/>
            <person name="Albert R."/>
            <person name="Binder M."/>
            <person name="Bloem J."/>
            <person name="Labutti K."/>
            <person name="Salamov A."/>
            <person name="Andreopoulos B."/>
            <person name="Baker S."/>
            <person name="Barry K."/>
            <person name="Bills G."/>
            <person name="Bluhm B."/>
            <person name="Cannon C."/>
            <person name="Castanera R."/>
            <person name="Culley D."/>
            <person name="Daum C."/>
            <person name="Ezra D."/>
            <person name="Gonzalez J."/>
            <person name="Henrissat B."/>
            <person name="Kuo A."/>
            <person name="Liang C."/>
            <person name="Lipzen A."/>
            <person name="Lutzoni F."/>
            <person name="Magnuson J."/>
            <person name="Mondo S."/>
            <person name="Nolan M."/>
            <person name="Ohm R."/>
            <person name="Pangilinan J."/>
            <person name="Park H.-J."/>
            <person name="Ramirez L."/>
            <person name="Alfaro M."/>
            <person name="Sun H."/>
            <person name="Tritt A."/>
            <person name="Yoshinaga Y."/>
            <person name="Zwiers L.-H."/>
            <person name="Turgeon B."/>
            <person name="Goodwin S."/>
            <person name="Spatafora J."/>
            <person name="Crous P."/>
            <person name="Grigoriev I."/>
        </authorList>
    </citation>
    <scope>NUCLEOTIDE SEQUENCE</scope>
    <source>
        <strain evidence="3">CBS 690.94</strain>
    </source>
</reference>
<feature type="compositionally biased region" description="Low complexity" evidence="1">
    <location>
        <begin position="451"/>
        <end position="475"/>
    </location>
</feature>
<dbReference type="Proteomes" id="UP000799764">
    <property type="component" value="Unassembled WGS sequence"/>
</dbReference>